<dbReference type="EMBL" id="QMIE01000002">
    <property type="protein sequence ID" value="TVM19210.1"/>
    <property type="molecule type" value="Genomic_DNA"/>
</dbReference>
<evidence type="ECO:0000313" key="2">
    <source>
        <dbReference type="EMBL" id="TVM19210.1"/>
    </source>
</evidence>
<comment type="caution">
    <text evidence="2">The sequence shown here is derived from an EMBL/GenBank/DDBJ whole genome shotgun (WGS) entry which is preliminary data.</text>
</comment>
<proteinExistence type="predicted"/>
<dbReference type="Proteomes" id="UP000448292">
    <property type="component" value="Unassembled WGS sequence"/>
</dbReference>
<organism evidence="2 3">
    <name type="scientific">Oceanidesulfovibrio indonesiensis</name>
    <dbReference type="NCBI Taxonomy" id="54767"/>
    <lineage>
        <taxon>Bacteria</taxon>
        <taxon>Pseudomonadati</taxon>
        <taxon>Thermodesulfobacteriota</taxon>
        <taxon>Desulfovibrionia</taxon>
        <taxon>Desulfovibrionales</taxon>
        <taxon>Desulfovibrionaceae</taxon>
        <taxon>Oceanidesulfovibrio</taxon>
    </lineage>
</organism>
<name>A0A7M3MII5_9BACT</name>
<accession>A0A7M3MII5</accession>
<gene>
    <name evidence="2" type="ORF">DPQ33_02290</name>
</gene>
<reference evidence="2 3" key="1">
    <citation type="submission" date="2018-06" db="EMBL/GenBank/DDBJ databases">
        <title>Complete genome of Desulfovibrio indonesiensis P37SLT.</title>
        <authorList>
            <person name="Crispim J.S."/>
            <person name="Vidigal P.M.P."/>
            <person name="Silva L.C.F."/>
            <person name="Laguardia C.N."/>
            <person name="Araujo L.C."/>
            <person name="Dias R.S."/>
            <person name="Sousa M.P."/>
            <person name="Paula S.O."/>
            <person name="Silva C."/>
        </authorList>
    </citation>
    <scope>NUCLEOTIDE SEQUENCE [LARGE SCALE GENOMIC DNA]</scope>
    <source>
        <strain evidence="2 3">P37SLT</strain>
    </source>
</reference>
<sequence length="149" mass="16241">MDVGSKIRKKIKSRVIYHSSTLGIAEVQQMGVASLDSEAFRVQLNPSGAGPGLDLGVAFDRLQSVKAFQKKSYSSTSYLVEVSYVDNSGNLQSITLELRVFFRRGQALQAAKAWKEVFANLSGDAPAEEQPPRQHPEQAAVSEASQPDE</sequence>
<evidence type="ECO:0000256" key="1">
    <source>
        <dbReference type="SAM" id="MobiDB-lite"/>
    </source>
</evidence>
<evidence type="ECO:0000313" key="3">
    <source>
        <dbReference type="Proteomes" id="UP000448292"/>
    </source>
</evidence>
<protein>
    <submittedName>
        <fullName evidence="2">Uncharacterized protein</fullName>
    </submittedName>
</protein>
<keyword evidence="3" id="KW-1185">Reference proteome</keyword>
<feature type="region of interest" description="Disordered" evidence="1">
    <location>
        <begin position="122"/>
        <end position="149"/>
    </location>
</feature>
<dbReference type="AlphaFoldDB" id="A0A7M3MII5"/>